<dbReference type="OMA" id="RQNPCFI"/>
<gene>
    <name evidence="3" type="ORF">SAMD00023353_9600190</name>
</gene>
<protein>
    <recommendedName>
        <fullName evidence="2">DUF7143 domain-containing protein</fullName>
    </recommendedName>
</protein>
<dbReference type="AlphaFoldDB" id="A0A1W2TVM2"/>
<evidence type="ECO:0000313" key="3">
    <source>
        <dbReference type="EMBL" id="GAP92693.1"/>
    </source>
</evidence>
<dbReference type="EMBL" id="DF977541">
    <property type="protein sequence ID" value="GAP92693.1"/>
    <property type="molecule type" value="Genomic_DNA"/>
</dbReference>
<dbReference type="Pfam" id="PF23631">
    <property type="entry name" value="DUF7143"/>
    <property type="match status" value="1"/>
</dbReference>
<feature type="domain" description="DUF7143" evidence="2">
    <location>
        <begin position="48"/>
        <end position="206"/>
    </location>
</feature>
<keyword evidence="1" id="KW-0732">Signal</keyword>
<proteinExistence type="predicted"/>
<dbReference type="PANTHER" id="PTHR37592:SF1">
    <property type="match status" value="1"/>
</dbReference>
<dbReference type="OrthoDB" id="2497581at2759"/>
<keyword evidence="4" id="KW-1185">Reference proteome</keyword>
<feature type="chain" id="PRO_5010735459" description="DUF7143 domain-containing protein" evidence="1">
    <location>
        <begin position="18"/>
        <end position="207"/>
    </location>
</feature>
<accession>A0A1W2TVM2</accession>
<sequence length="207" mass="21262">MHASLPALALAATLAAALPRIPFVTDTLVIPVSKGPVSLTGRQSACFVIGSETLPEETASIAADLAGSVSCSSRATTIAGVPDVTSGSTSFSSIDFSQSGQSPLAFALSSFATREPLADTDLAFFQDALDVYLATEAGIRSVGGSLAIKVPKFFLEMQVSRIETAQGNPPAAAGLQVDHLRDKVLKNGAGEDQALLDQVTALATQLQ</sequence>
<feature type="signal peptide" evidence="1">
    <location>
        <begin position="1"/>
        <end position="17"/>
    </location>
</feature>
<name>A0A1W2TVM2_ROSNE</name>
<dbReference type="Proteomes" id="UP000054516">
    <property type="component" value="Unassembled WGS sequence"/>
</dbReference>
<evidence type="ECO:0000256" key="1">
    <source>
        <dbReference type="SAM" id="SignalP"/>
    </source>
</evidence>
<evidence type="ECO:0000259" key="2">
    <source>
        <dbReference type="Pfam" id="PF23631"/>
    </source>
</evidence>
<dbReference type="InterPro" id="IPR055567">
    <property type="entry name" value="DUF7143"/>
</dbReference>
<organism evidence="3">
    <name type="scientific">Rosellinia necatrix</name>
    <name type="common">White root-rot fungus</name>
    <dbReference type="NCBI Taxonomy" id="77044"/>
    <lineage>
        <taxon>Eukaryota</taxon>
        <taxon>Fungi</taxon>
        <taxon>Dikarya</taxon>
        <taxon>Ascomycota</taxon>
        <taxon>Pezizomycotina</taxon>
        <taxon>Sordariomycetes</taxon>
        <taxon>Xylariomycetidae</taxon>
        <taxon>Xylariales</taxon>
        <taxon>Xylariaceae</taxon>
        <taxon>Rosellinia</taxon>
    </lineage>
</organism>
<dbReference type="PANTHER" id="PTHR37592">
    <property type="match status" value="1"/>
</dbReference>
<reference evidence="3" key="1">
    <citation type="submission" date="2016-03" db="EMBL/GenBank/DDBJ databases">
        <title>Draft genome sequence of Rosellinia necatrix.</title>
        <authorList>
            <person name="Kanematsu S."/>
        </authorList>
    </citation>
    <scope>NUCLEOTIDE SEQUENCE [LARGE SCALE GENOMIC DNA]</scope>
    <source>
        <strain evidence="3">W97</strain>
    </source>
</reference>
<evidence type="ECO:0000313" key="4">
    <source>
        <dbReference type="Proteomes" id="UP000054516"/>
    </source>
</evidence>